<keyword evidence="3" id="KW-1185">Reference proteome</keyword>
<gene>
    <name evidence="2" type="ORF">GCM10022223_37860</name>
</gene>
<dbReference type="EMBL" id="BAAAZO010000006">
    <property type="protein sequence ID" value="GAA3617636.1"/>
    <property type="molecule type" value="Genomic_DNA"/>
</dbReference>
<dbReference type="Proteomes" id="UP001501074">
    <property type="component" value="Unassembled WGS sequence"/>
</dbReference>
<feature type="region of interest" description="Disordered" evidence="1">
    <location>
        <begin position="94"/>
        <end position="119"/>
    </location>
</feature>
<evidence type="ECO:0000256" key="1">
    <source>
        <dbReference type="SAM" id="MobiDB-lite"/>
    </source>
</evidence>
<dbReference type="RefSeq" id="WP_231482389.1">
    <property type="nucleotide sequence ID" value="NZ_BAAAZO010000006.1"/>
</dbReference>
<protein>
    <submittedName>
        <fullName evidence="2">Uncharacterized protein</fullName>
    </submittedName>
</protein>
<name>A0ABP6ZR42_9ACTN</name>
<sequence>MPLKTPEPRPTPDQAKRFLVERRGPAVLVLPVEDGRYLVQISRAGLSEGIDPIRIARLIPQATDVAWASSPQADVTFYITFKEPCESTSRVAAATRLPSVAPRRPEGPSRRIQHRLRGQ</sequence>
<evidence type="ECO:0000313" key="2">
    <source>
        <dbReference type="EMBL" id="GAA3617636.1"/>
    </source>
</evidence>
<comment type="caution">
    <text evidence="2">The sequence shown here is derived from an EMBL/GenBank/DDBJ whole genome shotgun (WGS) entry which is preliminary data.</text>
</comment>
<reference evidence="3" key="1">
    <citation type="journal article" date="2019" name="Int. J. Syst. Evol. Microbiol.">
        <title>The Global Catalogue of Microorganisms (GCM) 10K type strain sequencing project: providing services to taxonomists for standard genome sequencing and annotation.</title>
        <authorList>
            <consortium name="The Broad Institute Genomics Platform"/>
            <consortium name="The Broad Institute Genome Sequencing Center for Infectious Disease"/>
            <person name="Wu L."/>
            <person name="Ma J."/>
        </authorList>
    </citation>
    <scope>NUCLEOTIDE SEQUENCE [LARGE SCALE GENOMIC DNA]</scope>
    <source>
        <strain evidence="3">JCM 16902</strain>
    </source>
</reference>
<accession>A0ABP6ZR42</accession>
<organism evidence="2 3">
    <name type="scientific">Kineosporia mesophila</name>
    <dbReference type="NCBI Taxonomy" id="566012"/>
    <lineage>
        <taxon>Bacteria</taxon>
        <taxon>Bacillati</taxon>
        <taxon>Actinomycetota</taxon>
        <taxon>Actinomycetes</taxon>
        <taxon>Kineosporiales</taxon>
        <taxon>Kineosporiaceae</taxon>
        <taxon>Kineosporia</taxon>
    </lineage>
</organism>
<evidence type="ECO:0000313" key="3">
    <source>
        <dbReference type="Proteomes" id="UP001501074"/>
    </source>
</evidence>
<proteinExistence type="predicted"/>